<accession>A0A0D8XQJ6</accession>
<dbReference type="InterPro" id="IPR027417">
    <property type="entry name" value="P-loop_NTPase"/>
</dbReference>
<dbReference type="GO" id="GO:0016020">
    <property type="term" value="C:membrane"/>
    <property type="evidence" value="ECO:0007669"/>
    <property type="project" value="UniProtKB-SubCell"/>
</dbReference>
<comment type="catalytic activity">
    <reaction evidence="7">
        <text>alpha-D-glucosaminyl-[heparan sulfate](n) + 3'-phosphoadenylyl sulfate = 6-sulfo-alpha-D-glucosaminyl-[heparan sulfate](n) + adenosine 3',5'-bisphosphate + H(+)</text>
        <dbReference type="Rhea" id="RHEA:56604"/>
        <dbReference type="Rhea" id="RHEA-COMP:9830"/>
        <dbReference type="Rhea" id="RHEA-COMP:14621"/>
        <dbReference type="ChEBI" id="CHEBI:15378"/>
        <dbReference type="ChEBI" id="CHEBI:58339"/>
        <dbReference type="ChEBI" id="CHEBI:58343"/>
        <dbReference type="ChEBI" id="CHEBI:58388"/>
        <dbReference type="ChEBI" id="CHEBI:140604"/>
    </reaction>
</comment>
<keyword evidence="7" id="KW-0735">Signal-anchor</keyword>
<comment type="function">
    <text evidence="7">6-O-sulfation enzyme which catalyzes the transfer of sulfate from 3'-phosphoadenosine 5'-phosphosulfate (PAPS) to position 6 of the N-sulfoglucosamine residue (GlcNS) of heparan sulfate.</text>
</comment>
<comment type="subcellular location">
    <subcellularLocation>
        <location evidence="1">Membrane</location>
        <topology evidence="1">Single-pass membrane protein</topology>
    </subcellularLocation>
    <subcellularLocation>
        <location evidence="7">Membrane</location>
        <topology evidence="7">Single-pass type II membrane protein</topology>
    </subcellularLocation>
</comment>
<dbReference type="Proteomes" id="UP000053766">
    <property type="component" value="Unassembled WGS sequence"/>
</dbReference>
<evidence type="ECO:0000313" key="9">
    <source>
        <dbReference type="Proteomes" id="UP000053766"/>
    </source>
</evidence>
<dbReference type="STRING" id="29172.A0A0D8XQJ6"/>
<dbReference type="OrthoDB" id="406981at2759"/>
<comment type="similarity">
    <text evidence="7">Belongs to the sulfotransferase 6 family.</text>
</comment>
<keyword evidence="9" id="KW-1185">Reference proteome</keyword>
<dbReference type="GO" id="GO:0017095">
    <property type="term" value="F:heparan sulfate 6-sulfotransferase activity"/>
    <property type="evidence" value="ECO:0007669"/>
    <property type="project" value="TreeGrafter"/>
</dbReference>
<reference evidence="9" key="2">
    <citation type="journal article" date="2016" name="Sci. Rep.">
        <title>Dictyocaulus viviparus genome, variome and transcriptome elucidate lungworm biology and support future intervention.</title>
        <authorList>
            <person name="McNulty S.N."/>
            <person name="Strube C."/>
            <person name="Rosa B.A."/>
            <person name="Martin J.C."/>
            <person name="Tyagi R."/>
            <person name="Choi Y.J."/>
            <person name="Wang Q."/>
            <person name="Hallsworth Pepin K."/>
            <person name="Zhang X."/>
            <person name="Ozersky P."/>
            <person name="Wilson R.K."/>
            <person name="Sternberg P.W."/>
            <person name="Gasser R.B."/>
            <person name="Mitreva M."/>
        </authorList>
    </citation>
    <scope>NUCLEOTIDE SEQUENCE [LARGE SCALE GENOMIC DNA]</scope>
    <source>
        <strain evidence="9">HannoverDv2000</strain>
    </source>
</reference>
<evidence type="ECO:0000256" key="2">
    <source>
        <dbReference type="ARBA" id="ARBA00022679"/>
    </source>
</evidence>
<dbReference type="PANTHER" id="PTHR12812:SF0">
    <property type="entry name" value="HEPARAN-SULFATE 6-O-SULFOTRANSFERASE"/>
    <property type="match status" value="1"/>
</dbReference>
<proteinExistence type="inferred from homology"/>
<reference evidence="8 9" key="1">
    <citation type="submission" date="2013-11" db="EMBL/GenBank/DDBJ databases">
        <title>Draft genome of the bovine lungworm Dictyocaulus viviparus.</title>
        <authorList>
            <person name="Mitreva M."/>
        </authorList>
    </citation>
    <scope>NUCLEOTIDE SEQUENCE [LARGE SCALE GENOMIC DNA]</scope>
    <source>
        <strain evidence="8 9">HannoverDv2000</strain>
    </source>
</reference>
<evidence type="ECO:0000256" key="5">
    <source>
        <dbReference type="ARBA" id="ARBA00023136"/>
    </source>
</evidence>
<evidence type="ECO:0000313" key="8">
    <source>
        <dbReference type="EMBL" id="KJH46923.1"/>
    </source>
</evidence>
<keyword evidence="5 7" id="KW-0472">Membrane</keyword>
<protein>
    <recommendedName>
        <fullName evidence="7">Heparan-sulfate 6-O-sulfotransferase</fullName>
        <ecNumber evidence="7">2.8.2.-</ecNumber>
    </recommendedName>
</protein>
<keyword evidence="4" id="KW-1133">Transmembrane helix</keyword>
<dbReference type="PANTHER" id="PTHR12812">
    <property type="entry name" value="HEPARAN SULFATE 6-O-SULFOTRANSFERASE 3"/>
    <property type="match status" value="1"/>
</dbReference>
<evidence type="ECO:0000256" key="4">
    <source>
        <dbReference type="ARBA" id="ARBA00022989"/>
    </source>
</evidence>
<dbReference type="Gene3D" id="3.40.50.300">
    <property type="entry name" value="P-loop containing nucleotide triphosphate hydrolases"/>
    <property type="match status" value="1"/>
</dbReference>
<name>A0A0D8XQJ6_DICVI</name>
<keyword evidence="3" id="KW-0812">Transmembrane</keyword>
<evidence type="ECO:0000256" key="1">
    <source>
        <dbReference type="ARBA" id="ARBA00004167"/>
    </source>
</evidence>
<keyword evidence="6" id="KW-0325">Glycoprotein</keyword>
<evidence type="ECO:0000256" key="6">
    <source>
        <dbReference type="ARBA" id="ARBA00023180"/>
    </source>
</evidence>
<evidence type="ECO:0000256" key="7">
    <source>
        <dbReference type="RuleBase" id="RU364122"/>
    </source>
</evidence>
<sequence length="229" mass="25944">MGGWLVDGSEAITLHRFVPVIDVNVAQKSYDESKLSLKQNWLFPTFFRDEVTMGFFLSRVNPNARYYGAFRDDLANADITEKDLVSSPVDIRTSVSFQSNVTSEDTSFSSLVANRVRGFSIFDNDVLVFVHIQKTAGTSFEKFLVRHLNIDYPCQCIKGKKRCNCHRPTKPNEIWLFSRYSTGWLCGLHADFTELHVSGCVDRTLNKKEGKLCRTIGPVIKQSYNAPIG</sequence>
<organism evidence="8 9">
    <name type="scientific">Dictyocaulus viviparus</name>
    <name type="common">Bovine lungworm</name>
    <dbReference type="NCBI Taxonomy" id="29172"/>
    <lineage>
        <taxon>Eukaryota</taxon>
        <taxon>Metazoa</taxon>
        <taxon>Ecdysozoa</taxon>
        <taxon>Nematoda</taxon>
        <taxon>Chromadorea</taxon>
        <taxon>Rhabditida</taxon>
        <taxon>Rhabditina</taxon>
        <taxon>Rhabditomorpha</taxon>
        <taxon>Strongyloidea</taxon>
        <taxon>Metastrongylidae</taxon>
        <taxon>Dictyocaulus</taxon>
    </lineage>
</organism>
<dbReference type="EMBL" id="KN716328">
    <property type="protein sequence ID" value="KJH46923.1"/>
    <property type="molecule type" value="Genomic_DNA"/>
</dbReference>
<dbReference type="InterPro" id="IPR010635">
    <property type="entry name" value="Heparan_SO4-6-sulfoTrfase"/>
</dbReference>
<dbReference type="EC" id="2.8.2.-" evidence="7"/>
<dbReference type="AlphaFoldDB" id="A0A0D8XQJ6"/>
<evidence type="ECO:0000256" key="3">
    <source>
        <dbReference type="ARBA" id="ARBA00022692"/>
    </source>
</evidence>
<gene>
    <name evidence="8" type="ORF">DICVIV_07003</name>
</gene>
<keyword evidence="2 7" id="KW-0808">Transferase</keyword>